<accession>A0A650GC13</accession>
<dbReference type="AlphaFoldDB" id="A0A650GC13"/>
<gene>
    <name evidence="2" type="primary">orf85f</name>
</gene>
<reference evidence="2" key="1">
    <citation type="submission" date="2019-06" db="EMBL/GenBank/DDBJ databases">
        <title>Complete mitochondrial genome sequencing of NWB CMS and Normal type.</title>
        <authorList>
            <person name="Zhang L."/>
            <person name="Wang Q."/>
            <person name="Wang Y."/>
        </authorList>
    </citation>
    <scope>NUCLEOTIDE SEQUENCE</scope>
    <source>
        <strain evidence="2">YB-A</strain>
    </source>
</reference>
<name>A0A650GC13_RAPSA</name>
<evidence type="ECO:0000256" key="1">
    <source>
        <dbReference type="SAM" id="MobiDB-lite"/>
    </source>
</evidence>
<keyword evidence="2" id="KW-0496">Mitochondrion</keyword>
<evidence type="ECO:0000313" key="2">
    <source>
        <dbReference type="EMBL" id="QGW48477.1"/>
    </source>
</evidence>
<dbReference type="EMBL" id="MN056360">
    <property type="protein sequence ID" value="QGW48477.1"/>
    <property type="molecule type" value="Genomic_DNA"/>
</dbReference>
<feature type="region of interest" description="Disordered" evidence="1">
    <location>
        <begin position="62"/>
        <end position="85"/>
    </location>
</feature>
<protein>
    <submittedName>
        <fullName evidence="2">Uncharacterized protein</fullName>
    </submittedName>
</protein>
<organism evidence="2">
    <name type="scientific">Raphanus sativus</name>
    <name type="common">Radish</name>
    <name type="synonym">Raphanus raphanistrum var. sativus</name>
    <dbReference type="NCBI Taxonomy" id="3726"/>
    <lineage>
        <taxon>Eukaryota</taxon>
        <taxon>Viridiplantae</taxon>
        <taxon>Streptophyta</taxon>
        <taxon>Embryophyta</taxon>
        <taxon>Tracheophyta</taxon>
        <taxon>Spermatophyta</taxon>
        <taxon>Magnoliopsida</taxon>
        <taxon>eudicotyledons</taxon>
        <taxon>Gunneridae</taxon>
        <taxon>Pentapetalae</taxon>
        <taxon>rosids</taxon>
        <taxon>malvids</taxon>
        <taxon>Brassicales</taxon>
        <taxon>Brassicaceae</taxon>
        <taxon>Brassiceae</taxon>
        <taxon>Raphanus</taxon>
    </lineage>
</organism>
<geneLocation type="mitochondrion" evidence="2"/>
<proteinExistence type="predicted"/>
<sequence>MKFFLYLSRYFSTSSTTRFLKKSSFAFLLSFLLFLEEEEEEEAGAREGFSIMWMTERGGNSIKREPRSMIRKPKSEVGQNSELAA</sequence>